<organism evidence="1 2">
    <name type="scientific">Cercospora kikuchii</name>
    <dbReference type="NCBI Taxonomy" id="84275"/>
    <lineage>
        <taxon>Eukaryota</taxon>
        <taxon>Fungi</taxon>
        <taxon>Dikarya</taxon>
        <taxon>Ascomycota</taxon>
        <taxon>Pezizomycotina</taxon>
        <taxon>Dothideomycetes</taxon>
        <taxon>Dothideomycetidae</taxon>
        <taxon>Mycosphaerellales</taxon>
        <taxon>Mycosphaerellaceae</taxon>
        <taxon>Cercospora</taxon>
    </lineage>
</organism>
<evidence type="ECO:0000313" key="1">
    <source>
        <dbReference type="EMBL" id="GIZ47277.1"/>
    </source>
</evidence>
<dbReference type="RefSeq" id="XP_044661764.1">
    <property type="nucleotide sequence ID" value="XM_044805829.1"/>
</dbReference>
<accession>A0A9P3CQ37</accession>
<dbReference type="OrthoDB" id="3650286at2759"/>
<comment type="caution">
    <text evidence="1">The sequence shown here is derived from an EMBL/GenBank/DDBJ whole genome shotgun (WGS) entry which is preliminary data.</text>
</comment>
<sequence length="361" mass="41534">MARKDSTTKSPPKKRARLFRTAKGHAEQGDAAFRVFNTAELLESILLFAVADQMPDSPNLSLDDLKLCPMPGSAYRKPSGVCLFMLQRVSKTFRNTIKGSVKLMRLLFLAPYPNDYLKTFAAASGDLVAYHTPLFYLLEKLNASNDWYTLLDCDYNNSNDVKIDSATGKTTLTISIRSEWDRVNFYERASVYERATSKLQHGWSKPEASWRQVKVCNAQTSVPLTLKLNWRDLMRIFLVRRDKLSLTINWPLRGDDTLGFIFDAFCQLLVILDDRRKVFADLEEKWTIIQRSHSHIVVPQIPGLTYAEAQSAHEQKWEDMQSELGDELDSSMEEFRAIVKEWLLKVKRERKAREKAKPKAE</sequence>
<dbReference type="AlphaFoldDB" id="A0A9P3CQ37"/>
<proteinExistence type="predicted"/>
<reference evidence="1 2" key="1">
    <citation type="submission" date="2021-01" db="EMBL/GenBank/DDBJ databases">
        <title>Cercospora kikuchii MAFF 305040 whole genome shotgun sequence.</title>
        <authorList>
            <person name="Kashiwa T."/>
            <person name="Suzuki T."/>
        </authorList>
    </citation>
    <scope>NUCLEOTIDE SEQUENCE [LARGE SCALE GENOMIC DNA]</scope>
    <source>
        <strain evidence="1 2">MAFF 305040</strain>
    </source>
</reference>
<evidence type="ECO:0000313" key="2">
    <source>
        <dbReference type="Proteomes" id="UP000825890"/>
    </source>
</evidence>
<dbReference type="Proteomes" id="UP000825890">
    <property type="component" value="Unassembled WGS sequence"/>
</dbReference>
<gene>
    <name evidence="1" type="ORF">CKM354_001037300</name>
</gene>
<protein>
    <submittedName>
        <fullName evidence="1">Uncharacterized protein</fullName>
    </submittedName>
</protein>
<name>A0A9P3CQ37_9PEZI</name>
<dbReference type="GeneID" id="68295948"/>
<dbReference type="EMBL" id="BOLY01000007">
    <property type="protein sequence ID" value="GIZ47277.1"/>
    <property type="molecule type" value="Genomic_DNA"/>
</dbReference>
<keyword evidence="2" id="KW-1185">Reference proteome</keyword>